<evidence type="ECO:0000256" key="1">
    <source>
        <dbReference type="SAM" id="Coils"/>
    </source>
</evidence>
<keyword evidence="1" id="KW-0175">Coiled coil</keyword>
<reference evidence="4" key="1">
    <citation type="submission" date="2016-06" db="UniProtKB">
        <authorList>
            <consortium name="WormBaseParasite"/>
        </authorList>
    </citation>
    <scope>IDENTIFICATION</scope>
</reference>
<evidence type="ECO:0000313" key="3">
    <source>
        <dbReference type="Proteomes" id="UP000050794"/>
    </source>
</evidence>
<gene>
    <name evidence="2" type="ORF">TCNE_LOCUS10862</name>
</gene>
<dbReference type="EMBL" id="UYWY01020644">
    <property type="protein sequence ID" value="VDM42183.1"/>
    <property type="molecule type" value="Genomic_DNA"/>
</dbReference>
<accession>A0A183UQU2</accession>
<dbReference type="Proteomes" id="UP000050794">
    <property type="component" value="Unassembled WGS sequence"/>
</dbReference>
<proteinExistence type="predicted"/>
<protein>
    <submittedName>
        <fullName evidence="4">DUF148 domain-containing protein</fullName>
    </submittedName>
</protein>
<name>A0A183UQU2_TOXCA</name>
<sequence length="237" mass="26641">MIAVNEMLRMIMISATIMFAIVLPQLSNTQLMGSPFTIAQLHELPMARISGTESGFATEMSHVKQNPDIPCGLPPFADKLPPGPQERLRDVWKGYKEGTECGMQQAQTFAIVRSLSDQERANIFGQPPTMQHSLPTHSTVPDWVPMFIRTSSPEIKRKFDAIWMNETIDLNERYNQMEKLANQLLNAQQKAQLDARIAALSTEAREALNEIKTLRAKERSIMQSLSKQAATELLGLF</sequence>
<dbReference type="WBParaSite" id="TCNE_0001086201-mRNA-1">
    <property type="protein sequence ID" value="TCNE_0001086201-mRNA-1"/>
    <property type="gene ID" value="TCNE_0001086201"/>
</dbReference>
<keyword evidence="3" id="KW-1185">Reference proteome</keyword>
<evidence type="ECO:0000313" key="2">
    <source>
        <dbReference type="EMBL" id="VDM42183.1"/>
    </source>
</evidence>
<reference evidence="2 3" key="2">
    <citation type="submission" date="2018-11" db="EMBL/GenBank/DDBJ databases">
        <authorList>
            <consortium name="Pathogen Informatics"/>
        </authorList>
    </citation>
    <scope>NUCLEOTIDE SEQUENCE [LARGE SCALE GENOMIC DNA]</scope>
</reference>
<feature type="coiled-coil region" evidence="1">
    <location>
        <begin position="170"/>
        <end position="217"/>
    </location>
</feature>
<organism evidence="3 4">
    <name type="scientific">Toxocara canis</name>
    <name type="common">Canine roundworm</name>
    <dbReference type="NCBI Taxonomy" id="6265"/>
    <lineage>
        <taxon>Eukaryota</taxon>
        <taxon>Metazoa</taxon>
        <taxon>Ecdysozoa</taxon>
        <taxon>Nematoda</taxon>
        <taxon>Chromadorea</taxon>
        <taxon>Rhabditida</taxon>
        <taxon>Spirurina</taxon>
        <taxon>Ascaridomorpha</taxon>
        <taxon>Ascaridoidea</taxon>
        <taxon>Toxocaridae</taxon>
        <taxon>Toxocara</taxon>
    </lineage>
</organism>
<evidence type="ECO:0000313" key="4">
    <source>
        <dbReference type="WBParaSite" id="TCNE_0001086201-mRNA-1"/>
    </source>
</evidence>
<dbReference type="AlphaFoldDB" id="A0A183UQU2"/>